<dbReference type="Proteomes" id="UP000824001">
    <property type="component" value="Unassembled WGS sequence"/>
</dbReference>
<dbReference type="Pfam" id="PF08486">
    <property type="entry name" value="SpoIID"/>
    <property type="match status" value="1"/>
</dbReference>
<comment type="caution">
    <text evidence="3">The sequence shown here is derived from an EMBL/GenBank/DDBJ whole genome shotgun (WGS) entry which is preliminary data.</text>
</comment>
<dbReference type="GO" id="GO:0030435">
    <property type="term" value="P:sporulation resulting in formation of a cellular spore"/>
    <property type="evidence" value="ECO:0007669"/>
    <property type="project" value="InterPro"/>
</dbReference>
<dbReference type="PANTHER" id="PTHR30032">
    <property type="entry name" value="N-ACETYLMURAMOYL-L-ALANINE AMIDASE-RELATED"/>
    <property type="match status" value="1"/>
</dbReference>
<dbReference type="EMBL" id="DVJK01000261">
    <property type="protein sequence ID" value="HIS67710.1"/>
    <property type="molecule type" value="Genomic_DNA"/>
</dbReference>
<dbReference type="NCBIfam" id="TIGR02669">
    <property type="entry name" value="SpoIID_LytB"/>
    <property type="match status" value="1"/>
</dbReference>
<feature type="domain" description="Sporulation stage II protein D amidase enhancer LytB N-terminal" evidence="2">
    <location>
        <begin position="287"/>
        <end position="376"/>
    </location>
</feature>
<dbReference type="AlphaFoldDB" id="A0A9D1FFA0"/>
<gene>
    <name evidence="3" type="ORF">IAC18_09110</name>
</gene>
<dbReference type="InterPro" id="IPR013486">
    <property type="entry name" value="SpoIID/LytB"/>
</dbReference>
<keyword evidence="1" id="KW-0732">Signal</keyword>
<dbReference type="InterPro" id="IPR013693">
    <property type="entry name" value="SpoIID/LytB_N"/>
</dbReference>
<reference evidence="3" key="1">
    <citation type="submission" date="2020-10" db="EMBL/GenBank/DDBJ databases">
        <authorList>
            <person name="Gilroy R."/>
        </authorList>
    </citation>
    <scope>NUCLEOTIDE SEQUENCE</scope>
    <source>
        <strain evidence="3">ChiHjej10B9-9673</strain>
    </source>
</reference>
<reference evidence="3" key="2">
    <citation type="journal article" date="2021" name="PeerJ">
        <title>Extensive microbial diversity within the chicken gut microbiome revealed by metagenomics and culture.</title>
        <authorList>
            <person name="Gilroy R."/>
            <person name="Ravi A."/>
            <person name="Getino M."/>
            <person name="Pursley I."/>
            <person name="Horton D.L."/>
            <person name="Alikhan N.F."/>
            <person name="Baker D."/>
            <person name="Gharbi K."/>
            <person name="Hall N."/>
            <person name="Watson M."/>
            <person name="Adriaenssens E.M."/>
            <person name="Foster-Nyarko E."/>
            <person name="Jarju S."/>
            <person name="Secka A."/>
            <person name="Antonio M."/>
            <person name="Oren A."/>
            <person name="Chaudhuri R.R."/>
            <person name="La Ragione R."/>
            <person name="Hildebrand F."/>
            <person name="Pallen M.J."/>
        </authorList>
    </citation>
    <scope>NUCLEOTIDE SEQUENCE</scope>
    <source>
        <strain evidence="3">ChiHjej10B9-9673</strain>
    </source>
</reference>
<accession>A0A9D1FFA0</accession>
<name>A0A9D1FFA0_9FIRM</name>
<dbReference type="GO" id="GO:0030288">
    <property type="term" value="C:outer membrane-bounded periplasmic space"/>
    <property type="evidence" value="ECO:0007669"/>
    <property type="project" value="TreeGrafter"/>
</dbReference>
<dbReference type="PANTHER" id="PTHR30032:SF4">
    <property type="entry name" value="AMIDASE ENHANCER"/>
    <property type="match status" value="1"/>
</dbReference>
<sequence>MKTRIPAAALALLIIICMAFMPGAAASDIYAGSGALGTPLAEAWVRTSSGASPLGADEAYVRTGSGLVKLGSGEAAEPGAPPEHLEVSGALELEYNKMRVALYYYEGESSIRKPTLDYANLENEVGSGYYLGYYDSGRDFVALASTDETRITMVMDRTTSTPGGAVGCWHVLLPGAYESYEEAMTAASAYPGGFAGWYEGEFRALYGAYSGSGEAASALAAYGGESVYTASEYCVTVTRTEDARILFEFDGGEELGLGVLPAGEDTRTWFKGNTYRGGFEYIRRTGERLTVINVVDIEDYVKGVLPYEMSEGWPAEALKAQAVCARTYAAAHFDGLPGYRADVTNDTFSQAYLGDTASGPGTDAAVEATEGLYLVYGGEPIDAMYCSSNGGATEDSENVLLSAVPYLRGKADPYEAAAADVNPYSSWTRSFSASELQSRLASAGWRLSSVASVEAALSESGNVIGLTFASTEGYEVTLEKSVCYNFVTGTLGLSSIRFEAEAVSGGFAFTGSGWGHSLGMSQYGAYAMAVSYGFDFDQILNFYFTDVELVRGE</sequence>
<protein>
    <submittedName>
        <fullName evidence="3">SpoIID/LytB domain-containing protein</fullName>
    </submittedName>
</protein>
<evidence type="ECO:0000313" key="4">
    <source>
        <dbReference type="Proteomes" id="UP000824001"/>
    </source>
</evidence>
<evidence type="ECO:0000313" key="3">
    <source>
        <dbReference type="EMBL" id="HIS67710.1"/>
    </source>
</evidence>
<feature type="chain" id="PRO_5038777892" evidence="1">
    <location>
        <begin position="27"/>
        <end position="553"/>
    </location>
</feature>
<dbReference type="InterPro" id="IPR051922">
    <property type="entry name" value="Bact_Sporulation_Assoc"/>
</dbReference>
<organism evidence="3 4">
    <name type="scientific">Candidatus Scatomorpha merdipullorum</name>
    <dbReference type="NCBI Taxonomy" id="2840927"/>
    <lineage>
        <taxon>Bacteria</taxon>
        <taxon>Bacillati</taxon>
        <taxon>Bacillota</taxon>
        <taxon>Clostridia</taxon>
        <taxon>Eubacteriales</taxon>
        <taxon>Candidatus Scatomorpha</taxon>
    </lineage>
</organism>
<feature type="signal peptide" evidence="1">
    <location>
        <begin position="1"/>
        <end position="26"/>
    </location>
</feature>
<evidence type="ECO:0000256" key="1">
    <source>
        <dbReference type="SAM" id="SignalP"/>
    </source>
</evidence>
<evidence type="ECO:0000259" key="2">
    <source>
        <dbReference type="Pfam" id="PF08486"/>
    </source>
</evidence>
<proteinExistence type="predicted"/>